<organism evidence="1 2">
    <name type="scientific">Coemansia biformis</name>
    <dbReference type="NCBI Taxonomy" id="1286918"/>
    <lineage>
        <taxon>Eukaryota</taxon>
        <taxon>Fungi</taxon>
        <taxon>Fungi incertae sedis</taxon>
        <taxon>Zoopagomycota</taxon>
        <taxon>Kickxellomycotina</taxon>
        <taxon>Kickxellomycetes</taxon>
        <taxon>Kickxellales</taxon>
        <taxon>Kickxellaceae</taxon>
        <taxon>Coemansia</taxon>
    </lineage>
</organism>
<dbReference type="OrthoDB" id="5569948at2759"/>
<gene>
    <name evidence="1" type="ORF">LPJ61_002353</name>
</gene>
<dbReference type="AlphaFoldDB" id="A0A9W7YCM7"/>
<dbReference type="EMBL" id="JANBOI010000289">
    <property type="protein sequence ID" value="KAJ1731802.1"/>
    <property type="molecule type" value="Genomic_DNA"/>
</dbReference>
<name>A0A9W7YCM7_9FUNG</name>
<sequence length="120" mass="13140">MMTTGIFARVASAATRGRTTALQRMRSAAAAPAVAVRAYTRPEAPSSEAGHLDPVDMHKFLQGRDRLHREFLDDESEMIVTESFFFDVGAPPTTPAKPVNSEFAKQIQELLKPEYGTEGS</sequence>
<accession>A0A9W7YCM7</accession>
<proteinExistence type="predicted"/>
<reference evidence="1" key="1">
    <citation type="submission" date="2022-07" db="EMBL/GenBank/DDBJ databases">
        <title>Phylogenomic reconstructions and comparative analyses of Kickxellomycotina fungi.</title>
        <authorList>
            <person name="Reynolds N.K."/>
            <person name="Stajich J.E."/>
            <person name="Barry K."/>
            <person name="Grigoriev I.V."/>
            <person name="Crous P."/>
            <person name="Smith M.E."/>
        </authorList>
    </citation>
    <scope>NUCLEOTIDE SEQUENCE</scope>
    <source>
        <strain evidence="1">BCRC 34381</strain>
    </source>
</reference>
<keyword evidence="2" id="KW-1185">Reference proteome</keyword>
<evidence type="ECO:0000313" key="1">
    <source>
        <dbReference type="EMBL" id="KAJ1731802.1"/>
    </source>
</evidence>
<protein>
    <submittedName>
        <fullName evidence="1">Uncharacterized protein</fullName>
    </submittedName>
</protein>
<comment type="caution">
    <text evidence="1">The sequence shown here is derived from an EMBL/GenBank/DDBJ whole genome shotgun (WGS) entry which is preliminary data.</text>
</comment>
<evidence type="ECO:0000313" key="2">
    <source>
        <dbReference type="Proteomes" id="UP001143981"/>
    </source>
</evidence>
<dbReference type="Proteomes" id="UP001143981">
    <property type="component" value="Unassembled WGS sequence"/>
</dbReference>